<gene>
    <name evidence="2" type="ORF">ESZ54_06615</name>
</gene>
<sequence length="122" mass="14129">MKSTLIILLLFLTGCSAKLKENSFPTDEDFEKAIVSKSSSYSTEEYQNGEVPLHEYIKMKGKIIKSDSKSKKIKKGDRFVLLNDGEEYQIFNEQDKELKIEDEITVYGEYYGFVKTSYIELE</sequence>
<evidence type="ECO:0000313" key="2">
    <source>
        <dbReference type="EMBL" id="THB61219.1"/>
    </source>
</evidence>
<evidence type="ECO:0000256" key="1">
    <source>
        <dbReference type="SAM" id="SignalP"/>
    </source>
</evidence>
<dbReference type="AlphaFoldDB" id="A0A4V3TV25"/>
<proteinExistence type="predicted"/>
<dbReference type="PROSITE" id="PS51257">
    <property type="entry name" value="PROKAR_LIPOPROTEIN"/>
    <property type="match status" value="1"/>
</dbReference>
<feature type="chain" id="PRO_5038335551" description="Lipoprotein" evidence="1">
    <location>
        <begin position="18"/>
        <end position="122"/>
    </location>
</feature>
<keyword evidence="1" id="KW-0732">Signal</keyword>
<feature type="signal peptide" evidence="1">
    <location>
        <begin position="1"/>
        <end position="17"/>
    </location>
</feature>
<comment type="caution">
    <text evidence="2">The sequence shown here is derived from an EMBL/GenBank/DDBJ whole genome shotgun (WGS) entry which is preliminary data.</text>
</comment>
<accession>A0A4V3TV25</accession>
<evidence type="ECO:0008006" key="4">
    <source>
        <dbReference type="Google" id="ProtNLM"/>
    </source>
</evidence>
<protein>
    <recommendedName>
        <fullName evidence="4">Lipoprotein</fullName>
    </recommendedName>
</protein>
<dbReference type="Proteomes" id="UP000310506">
    <property type="component" value="Unassembled WGS sequence"/>
</dbReference>
<dbReference type="OrthoDB" id="2194919at2"/>
<reference evidence="2 3" key="1">
    <citation type="submission" date="2019-01" db="EMBL/GenBank/DDBJ databases">
        <title>Vagococcus silagei sp. nov. isolated from brewer's grain.</title>
        <authorList>
            <person name="Guu J.-R."/>
        </authorList>
    </citation>
    <scope>NUCLEOTIDE SEQUENCE [LARGE SCALE GENOMIC DNA]</scope>
    <source>
        <strain evidence="2 3">2B-2</strain>
    </source>
</reference>
<dbReference type="EMBL" id="SDGV01000015">
    <property type="protein sequence ID" value="THB61219.1"/>
    <property type="molecule type" value="Genomic_DNA"/>
</dbReference>
<evidence type="ECO:0000313" key="3">
    <source>
        <dbReference type="Proteomes" id="UP000310506"/>
    </source>
</evidence>
<organism evidence="2 3">
    <name type="scientific">Vagococcus silagei</name>
    <dbReference type="NCBI Taxonomy" id="2508885"/>
    <lineage>
        <taxon>Bacteria</taxon>
        <taxon>Bacillati</taxon>
        <taxon>Bacillota</taxon>
        <taxon>Bacilli</taxon>
        <taxon>Lactobacillales</taxon>
        <taxon>Enterococcaceae</taxon>
        <taxon>Vagococcus</taxon>
    </lineage>
</organism>
<name>A0A4V3TV25_9ENTE</name>
<keyword evidence="3" id="KW-1185">Reference proteome</keyword>